<reference evidence="2" key="1">
    <citation type="journal article" date="2022" name="bioRxiv">
        <title>Sequencing and chromosome-scale assembly of the giantPleurodeles waltlgenome.</title>
        <authorList>
            <person name="Brown T."/>
            <person name="Elewa A."/>
            <person name="Iarovenko S."/>
            <person name="Subramanian E."/>
            <person name="Araus A.J."/>
            <person name="Petzold A."/>
            <person name="Susuki M."/>
            <person name="Suzuki K.-i.T."/>
            <person name="Hayashi T."/>
            <person name="Toyoda A."/>
            <person name="Oliveira C."/>
            <person name="Osipova E."/>
            <person name="Leigh N.D."/>
            <person name="Simon A."/>
            <person name="Yun M.H."/>
        </authorList>
    </citation>
    <scope>NUCLEOTIDE SEQUENCE</scope>
    <source>
        <strain evidence="2">20211129_DDA</strain>
        <tissue evidence="2">Liver</tissue>
    </source>
</reference>
<evidence type="ECO:0000256" key="1">
    <source>
        <dbReference type="SAM" id="MobiDB-lite"/>
    </source>
</evidence>
<protein>
    <submittedName>
        <fullName evidence="2">Uncharacterized protein</fullName>
    </submittedName>
</protein>
<name>A0AAV7S8U3_PLEWA</name>
<keyword evidence="3" id="KW-1185">Reference proteome</keyword>
<feature type="region of interest" description="Disordered" evidence="1">
    <location>
        <begin position="1"/>
        <end position="25"/>
    </location>
</feature>
<organism evidence="2 3">
    <name type="scientific">Pleurodeles waltl</name>
    <name type="common">Iberian ribbed newt</name>
    <dbReference type="NCBI Taxonomy" id="8319"/>
    <lineage>
        <taxon>Eukaryota</taxon>
        <taxon>Metazoa</taxon>
        <taxon>Chordata</taxon>
        <taxon>Craniata</taxon>
        <taxon>Vertebrata</taxon>
        <taxon>Euteleostomi</taxon>
        <taxon>Amphibia</taxon>
        <taxon>Batrachia</taxon>
        <taxon>Caudata</taxon>
        <taxon>Salamandroidea</taxon>
        <taxon>Salamandridae</taxon>
        <taxon>Pleurodelinae</taxon>
        <taxon>Pleurodeles</taxon>
    </lineage>
</organism>
<sequence length="179" mass="19036">MVQVAALPGSRHPSDRRRLRDTVTRDQGPLTRRWLLGLAQQATGWRQPVPWVGPCEGWWAGPACAASTEPCLWVSSQTEGAGQAPEERCRGTQPQPVTTSRGASGGSTGEECLRLSCGSLADSGGPCKRERRGVACRPGGDQQECAATEGREGKEPRAVQGNLVSPIAGQILARMDATY</sequence>
<dbReference type="Proteomes" id="UP001066276">
    <property type="component" value="Chromosome 4_2"/>
</dbReference>
<dbReference type="EMBL" id="JANPWB010000008">
    <property type="protein sequence ID" value="KAJ1160180.1"/>
    <property type="molecule type" value="Genomic_DNA"/>
</dbReference>
<evidence type="ECO:0000313" key="2">
    <source>
        <dbReference type="EMBL" id="KAJ1160180.1"/>
    </source>
</evidence>
<evidence type="ECO:0000313" key="3">
    <source>
        <dbReference type="Proteomes" id="UP001066276"/>
    </source>
</evidence>
<gene>
    <name evidence="2" type="ORF">NDU88_000682</name>
</gene>
<feature type="region of interest" description="Disordered" evidence="1">
    <location>
        <begin position="77"/>
        <end position="109"/>
    </location>
</feature>
<feature type="region of interest" description="Disordered" evidence="1">
    <location>
        <begin position="122"/>
        <end position="159"/>
    </location>
</feature>
<accession>A0AAV7S8U3</accession>
<dbReference type="AlphaFoldDB" id="A0AAV7S8U3"/>
<comment type="caution">
    <text evidence="2">The sequence shown here is derived from an EMBL/GenBank/DDBJ whole genome shotgun (WGS) entry which is preliminary data.</text>
</comment>
<proteinExistence type="predicted"/>
<feature type="compositionally biased region" description="Basic and acidic residues" evidence="1">
    <location>
        <begin position="12"/>
        <end position="24"/>
    </location>
</feature>